<evidence type="ECO:0000313" key="3">
    <source>
        <dbReference type="Proteomes" id="UP000800235"/>
    </source>
</evidence>
<dbReference type="Proteomes" id="UP000800235">
    <property type="component" value="Unassembled WGS sequence"/>
</dbReference>
<feature type="region of interest" description="Disordered" evidence="1">
    <location>
        <begin position="502"/>
        <end position="536"/>
    </location>
</feature>
<dbReference type="PANTHER" id="PTHR10378">
    <property type="entry name" value="LIM DOMAIN-BINDING PROTEIN"/>
    <property type="match status" value="1"/>
</dbReference>
<evidence type="ECO:0000313" key="2">
    <source>
        <dbReference type="EMBL" id="KAF2428706.1"/>
    </source>
</evidence>
<feature type="compositionally biased region" description="Low complexity" evidence="1">
    <location>
        <begin position="115"/>
        <end position="131"/>
    </location>
</feature>
<feature type="compositionally biased region" description="Polar residues" evidence="1">
    <location>
        <begin position="655"/>
        <end position="686"/>
    </location>
</feature>
<feature type="compositionally biased region" description="Low complexity" evidence="1">
    <location>
        <begin position="10"/>
        <end position="41"/>
    </location>
</feature>
<name>A0A9P4TWZ7_9PEZI</name>
<feature type="compositionally biased region" description="Polar residues" evidence="1">
    <location>
        <begin position="693"/>
        <end position="711"/>
    </location>
</feature>
<comment type="caution">
    <text evidence="2">The sequence shown here is derived from an EMBL/GenBank/DDBJ whole genome shotgun (WGS) entry which is preliminary data.</text>
</comment>
<proteinExistence type="predicted"/>
<feature type="region of interest" description="Disordered" evidence="1">
    <location>
        <begin position="618"/>
        <end position="755"/>
    </location>
</feature>
<accession>A0A9P4TWZ7</accession>
<feature type="compositionally biased region" description="Polar residues" evidence="1">
    <location>
        <begin position="503"/>
        <end position="518"/>
    </location>
</feature>
<feature type="compositionally biased region" description="Polar residues" evidence="1">
    <location>
        <begin position="231"/>
        <end position="243"/>
    </location>
</feature>
<feature type="compositionally biased region" description="Low complexity" evidence="1">
    <location>
        <begin position="244"/>
        <end position="322"/>
    </location>
</feature>
<keyword evidence="3" id="KW-1185">Reference proteome</keyword>
<sequence length="755" mass="82611">MMSAFPPHAMQHPGMQHGQPMGPGQPHPGQGMGQPMQMHQGVSGPHGQQIPQAGPMMGMGPGMAGPGGPSVHAMQHLAPGAANQMMQQQQAQQIANNPQFLAQYQAQQRVFMQRQQMQRMQQQGQMPMGQQHPGNPGITPQQLAQMQAAGNVNLPPHLQQQLHQATQQQMMQHQQQQQQAAAAQHAHQQNLAQQQQQAHMAMQHQNSNPGQQAPQPGQPGQQGPSRPPTAMGTSSIESHSSPAPTSGPHQGQQQPPQNQPQQQQPPTSQPQTSGPQMQQAQTQPAMQQPHQQSNPQQQQGQQATAGQQQNVQQRNLSQGQVPMTSQAAQAVYRQQQAQAAQAQSQIRGGTLLKVFNFADKLGSFRADQAPNDMMYWRRLVNQHFTEDGVFRVIVKQSNGVNKTFEVNAAALPRYFFMHYENDMDQIQLLLDGTQEQNISETHQFITTNSARMVYWFRDGTQLVWNGRLTALYVGGRIDTLSFEAKEHVTYLPRTRIEELCQMSPDQNKSPRMTKTAAKQRNPPRQPAPAEPSLALRNLPRAPVNELGLMPRIQAFLEVGETMSYMQDLMFHSKEHPELSVSEALNQMVQNYSANNNAQNFAANSSLHVNGVQNPNFQGGNGMQGNRNPNASMMRQTNPDGSFIVMSPAMQPSFLPGNQANGSPHLSTGSNTLSMNAHTPSPHQSNMAPPMAPQLSQQGSQTGASANTSPNVSGKRRRSTVQGIKAEGDGEAVNGTGGSKTKPSPRMGGNKRMKNS</sequence>
<feature type="compositionally biased region" description="Low complexity" evidence="1">
    <location>
        <begin position="159"/>
        <end position="224"/>
    </location>
</feature>
<feature type="region of interest" description="Disordered" evidence="1">
    <location>
        <begin position="1"/>
        <end position="54"/>
    </location>
</feature>
<gene>
    <name evidence="2" type="ORF">EJ08DRAFT_316036</name>
</gene>
<feature type="region of interest" description="Disordered" evidence="1">
    <location>
        <begin position="159"/>
        <end position="322"/>
    </location>
</feature>
<organism evidence="2 3">
    <name type="scientific">Tothia fuscella</name>
    <dbReference type="NCBI Taxonomy" id="1048955"/>
    <lineage>
        <taxon>Eukaryota</taxon>
        <taxon>Fungi</taxon>
        <taxon>Dikarya</taxon>
        <taxon>Ascomycota</taxon>
        <taxon>Pezizomycotina</taxon>
        <taxon>Dothideomycetes</taxon>
        <taxon>Pleosporomycetidae</taxon>
        <taxon>Venturiales</taxon>
        <taxon>Cylindrosympodiaceae</taxon>
        <taxon>Tothia</taxon>
    </lineage>
</organism>
<dbReference type="InterPro" id="IPR029005">
    <property type="entry name" value="LIM-bd/SEUSS"/>
</dbReference>
<evidence type="ECO:0000256" key="1">
    <source>
        <dbReference type="SAM" id="MobiDB-lite"/>
    </source>
</evidence>
<evidence type="ECO:0008006" key="4">
    <source>
        <dbReference type="Google" id="ProtNLM"/>
    </source>
</evidence>
<reference evidence="2" key="1">
    <citation type="journal article" date="2020" name="Stud. Mycol.">
        <title>101 Dothideomycetes genomes: a test case for predicting lifestyles and emergence of pathogens.</title>
        <authorList>
            <person name="Haridas S."/>
            <person name="Albert R."/>
            <person name="Binder M."/>
            <person name="Bloem J."/>
            <person name="Labutti K."/>
            <person name="Salamov A."/>
            <person name="Andreopoulos B."/>
            <person name="Baker S."/>
            <person name="Barry K."/>
            <person name="Bills G."/>
            <person name="Bluhm B."/>
            <person name="Cannon C."/>
            <person name="Castanera R."/>
            <person name="Culley D."/>
            <person name="Daum C."/>
            <person name="Ezra D."/>
            <person name="Gonzalez J."/>
            <person name="Henrissat B."/>
            <person name="Kuo A."/>
            <person name="Liang C."/>
            <person name="Lipzen A."/>
            <person name="Lutzoni F."/>
            <person name="Magnuson J."/>
            <person name="Mondo S."/>
            <person name="Nolan M."/>
            <person name="Ohm R."/>
            <person name="Pangilinan J."/>
            <person name="Park H.-J."/>
            <person name="Ramirez L."/>
            <person name="Alfaro M."/>
            <person name="Sun H."/>
            <person name="Tritt A."/>
            <person name="Yoshinaga Y."/>
            <person name="Zwiers L.-H."/>
            <person name="Turgeon B."/>
            <person name="Goodwin S."/>
            <person name="Spatafora J."/>
            <person name="Crous P."/>
            <person name="Grigoriev I."/>
        </authorList>
    </citation>
    <scope>NUCLEOTIDE SEQUENCE</scope>
    <source>
        <strain evidence="2">CBS 130266</strain>
    </source>
</reference>
<dbReference type="AlphaFoldDB" id="A0A9P4TWZ7"/>
<dbReference type="Pfam" id="PF01803">
    <property type="entry name" value="LIM_bind"/>
    <property type="match status" value="1"/>
</dbReference>
<dbReference type="OrthoDB" id="774557at2759"/>
<feature type="region of interest" description="Disordered" evidence="1">
    <location>
        <begin position="115"/>
        <end position="140"/>
    </location>
</feature>
<feature type="compositionally biased region" description="Polar residues" evidence="1">
    <location>
        <begin position="618"/>
        <end position="639"/>
    </location>
</feature>
<dbReference type="EMBL" id="MU007053">
    <property type="protein sequence ID" value="KAF2428706.1"/>
    <property type="molecule type" value="Genomic_DNA"/>
</dbReference>
<protein>
    <recommendedName>
        <fullName evidence="4">LIM-domain binding protein-domain-containing protein</fullName>
    </recommendedName>
</protein>